<feature type="binding site" evidence="2">
    <location>
        <position position="93"/>
    </location>
    <ligand>
        <name>Mn(2+)</name>
        <dbReference type="ChEBI" id="CHEBI:29035"/>
        <label>2</label>
    </ligand>
</feature>
<dbReference type="SUPFAM" id="SSF55031">
    <property type="entry name" value="Bacterial exopeptidase dimerisation domain"/>
    <property type="match status" value="1"/>
</dbReference>
<evidence type="ECO:0000313" key="5">
    <source>
        <dbReference type="Proteomes" id="UP000585665"/>
    </source>
</evidence>
<keyword evidence="2" id="KW-0479">Metal-binding</keyword>
<evidence type="ECO:0000256" key="1">
    <source>
        <dbReference type="ARBA" id="ARBA00022801"/>
    </source>
</evidence>
<keyword evidence="2" id="KW-0464">Manganese</keyword>
<protein>
    <submittedName>
        <fullName evidence="4">Amidohydrolase</fullName>
    </submittedName>
</protein>
<feature type="binding site" evidence="2">
    <location>
        <position position="154"/>
    </location>
    <ligand>
        <name>Mn(2+)</name>
        <dbReference type="ChEBI" id="CHEBI:29035"/>
        <label>2</label>
    </ligand>
</feature>
<dbReference type="Gene3D" id="3.30.70.360">
    <property type="match status" value="1"/>
</dbReference>
<feature type="domain" description="Peptidase M20 dimerisation" evidence="3">
    <location>
        <begin position="175"/>
        <end position="264"/>
    </location>
</feature>
<dbReference type="Pfam" id="PF01546">
    <property type="entry name" value="Peptidase_M20"/>
    <property type="match status" value="1"/>
</dbReference>
<dbReference type="Proteomes" id="UP000585665">
    <property type="component" value="Unassembled WGS sequence"/>
</dbReference>
<dbReference type="Pfam" id="PF07687">
    <property type="entry name" value="M20_dimer"/>
    <property type="match status" value="1"/>
</dbReference>
<dbReference type="InterPro" id="IPR011650">
    <property type="entry name" value="Peptidase_M20_dimer"/>
</dbReference>
<feature type="binding site" evidence="2">
    <location>
        <position position="128"/>
    </location>
    <ligand>
        <name>Mn(2+)</name>
        <dbReference type="ChEBI" id="CHEBI:29035"/>
        <label>2</label>
    </ligand>
</feature>
<name>A0A850PAL6_9PROT</name>
<keyword evidence="1 4" id="KW-0378">Hydrolase</keyword>
<proteinExistence type="predicted"/>
<gene>
    <name evidence="4" type="ORF">HUK82_04050</name>
</gene>
<keyword evidence="5" id="KW-1185">Reference proteome</keyword>
<dbReference type="AlphaFoldDB" id="A0A850PAL6"/>
<evidence type="ECO:0000256" key="2">
    <source>
        <dbReference type="PIRSR" id="PIRSR005962-1"/>
    </source>
</evidence>
<feature type="binding site" evidence="2">
    <location>
        <position position="95"/>
    </location>
    <ligand>
        <name>Mn(2+)</name>
        <dbReference type="ChEBI" id="CHEBI:29035"/>
        <label>2</label>
    </ligand>
</feature>
<dbReference type="InterPro" id="IPR002933">
    <property type="entry name" value="Peptidase_M20"/>
</dbReference>
<comment type="caution">
    <text evidence="4">The sequence shown here is derived from an EMBL/GenBank/DDBJ whole genome shotgun (WGS) entry which is preliminary data.</text>
</comment>
<evidence type="ECO:0000313" key="4">
    <source>
        <dbReference type="EMBL" id="NVN39739.1"/>
    </source>
</evidence>
<dbReference type="GO" id="GO:0046872">
    <property type="term" value="F:metal ion binding"/>
    <property type="evidence" value="ECO:0007669"/>
    <property type="project" value="UniProtKB-KW"/>
</dbReference>
<dbReference type="SUPFAM" id="SSF53187">
    <property type="entry name" value="Zn-dependent exopeptidases"/>
    <property type="match status" value="1"/>
</dbReference>
<reference evidence="4 5" key="1">
    <citation type="submission" date="2020-06" db="EMBL/GenBank/DDBJ databases">
        <title>Description of novel acetic acid bacteria.</title>
        <authorList>
            <person name="Sombolestani A."/>
        </authorList>
    </citation>
    <scope>NUCLEOTIDE SEQUENCE [LARGE SCALE GENOMIC DNA]</scope>
    <source>
        <strain evidence="4 5">LMG 27010</strain>
    </source>
</reference>
<dbReference type="InterPro" id="IPR017439">
    <property type="entry name" value="Amidohydrolase"/>
</dbReference>
<dbReference type="InterPro" id="IPR036264">
    <property type="entry name" value="Bact_exopeptidase_dim_dom"/>
</dbReference>
<organism evidence="4 5">
    <name type="scientific">Ameyamaea chiangmaiensis</name>
    <dbReference type="NCBI Taxonomy" id="442969"/>
    <lineage>
        <taxon>Bacteria</taxon>
        <taxon>Pseudomonadati</taxon>
        <taxon>Pseudomonadota</taxon>
        <taxon>Alphaproteobacteria</taxon>
        <taxon>Acetobacterales</taxon>
        <taxon>Acetobacteraceae</taxon>
        <taxon>Ameyamaea</taxon>
    </lineage>
</organism>
<sequence length="380" mass="40791">MRIDELVALRHDLHAHPETRFEEFRTSDVVTDRLRALGYEPVRGLAGTGVVATLRGAAPGPSVLLRADMDALPILERTGRAYASTVEGKMHACGHDGHMVMLLGAAEALASAPPERGTLHFCFQPAEEGGAGAQVMIDDGLFEQFPTDRCFGLHNWPGLSRGRLAVRSGPVMAGGWRLRITVMGRGSHAAQPHLSIDPITIGAAFIQEAQLLISRRSNPLIPAVLSLCTFDAGSADNVIPDRAVITGTIRALDQTVLDTLRDALVVLGEGMGRSHGATITVESMTPYPVTINTPAETDLVRGLMRQMDGEGFDDAIMDVPPSMASEDFAYMLNRKPGVYAMIGNGDSAALHAPEYDFDDAVIERGVDYWVRLAHHALAAA</sequence>
<comment type="cofactor">
    <cofactor evidence="2">
        <name>Mn(2+)</name>
        <dbReference type="ChEBI" id="CHEBI:29035"/>
    </cofactor>
    <text evidence="2">The Mn(2+) ion enhances activity.</text>
</comment>
<dbReference type="PIRSF" id="PIRSF005962">
    <property type="entry name" value="Pept_M20D_amidohydro"/>
    <property type="match status" value="1"/>
</dbReference>
<dbReference type="GO" id="GO:0016787">
    <property type="term" value="F:hydrolase activity"/>
    <property type="evidence" value="ECO:0007669"/>
    <property type="project" value="UniProtKB-KW"/>
</dbReference>
<dbReference type="NCBIfam" id="TIGR01891">
    <property type="entry name" value="amidohydrolases"/>
    <property type="match status" value="1"/>
</dbReference>
<evidence type="ECO:0000259" key="3">
    <source>
        <dbReference type="Pfam" id="PF07687"/>
    </source>
</evidence>
<dbReference type="PANTHER" id="PTHR11014:SF63">
    <property type="entry name" value="METALLOPEPTIDASE, PUTATIVE (AFU_ORTHOLOGUE AFUA_6G09600)-RELATED"/>
    <property type="match status" value="1"/>
</dbReference>
<feature type="binding site" evidence="2">
    <location>
        <position position="351"/>
    </location>
    <ligand>
        <name>Mn(2+)</name>
        <dbReference type="ChEBI" id="CHEBI:29035"/>
        <label>2</label>
    </ligand>
</feature>
<dbReference type="Gene3D" id="3.40.630.10">
    <property type="entry name" value="Zn peptidases"/>
    <property type="match status" value="1"/>
</dbReference>
<dbReference type="EMBL" id="JABXXR010000016">
    <property type="protein sequence ID" value="NVN39739.1"/>
    <property type="molecule type" value="Genomic_DNA"/>
</dbReference>
<dbReference type="PANTHER" id="PTHR11014">
    <property type="entry name" value="PEPTIDASE M20 FAMILY MEMBER"/>
    <property type="match status" value="1"/>
</dbReference>
<accession>A0A850PAL6</accession>
<dbReference type="RefSeq" id="WP_176612724.1">
    <property type="nucleotide sequence ID" value="NZ_JABXXR010000016.1"/>
</dbReference>